<proteinExistence type="predicted"/>
<evidence type="ECO:0000256" key="1">
    <source>
        <dbReference type="SAM" id="Phobius"/>
    </source>
</evidence>
<keyword evidence="1" id="KW-0812">Transmembrane</keyword>
<keyword evidence="1" id="KW-0472">Membrane</keyword>
<dbReference type="AlphaFoldDB" id="A0A075FQM0"/>
<name>A0A075FQM0_9EURY</name>
<keyword evidence="1" id="KW-1133">Transmembrane helix</keyword>
<dbReference type="EMBL" id="KF900408">
    <property type="protein sequence ID" value="AIE93955.1"/>
    <property type="molecule type" value="Genomic_DNA"/>
</dbReference>
<organism evidence="3">
    <name type="scientific">uncultured marine group II/III euryarchaeote AD1000_41_D11</name>
    <dbReference type="NCBI Taxonomy" id="1457766"/>
    <lineage>
        <taxon>Archaea</taxon>
        <taxon>Methanobacteriati</taxon>
        <taxon>Methanobacteriota</taxon>
        <taxon>environmental samples</taxon>
    </lineage>
</organism>
<feature type="transmembrane region" description="Helical" evidence="1">
    <location>
        <begin position="7"/>
        <end position="26"/>
    </location>
</feature>
<reference evidence="3" key="1">
    <citation type="journal article" date="2014" name="Genome Biol. Evol.">
        <title>Pangenome evidence for extensive interdomain horizontal transfer affecting lineage core and shell genes in uncultured planktonic thaumarchaeota and euryarchaeota.</title>
        <authorList>
            <person name="Deschamps P."/>
            <person name="Zivanovic Y."/>
            <person name="Moreira D."/>
            <person name="Rodriguez-Valera F."/>
            <person name="Lopez-Garcia P."/>
        </authorList>
    </citation>
    <scope>NUCLEOTIDE SEQUENCE</scope>
</reference>
<dbReference type="Pfam" id="PF14478">
    <property type="entry name" value="DUF4430"/>
    <property type="match status" value="1"/>
</dbReference>
<sequence>MSETGNVIIAIVVVNVLAIGGIFYGLNSDEEDLDTSTIVTAKLVITFGNLDGNNTMTFDSVTTSESTVYGLLLAAQTQGNYSVTATTHYEWGLFIESIASWGNCGGCQNEDGYWWTYFINDESGQVAANRQIVNNDDTIEWLYTNEY</sequence>
<protein>
    <recommendedName>
        <fullName evidence="2">Transcobalamin-like C-terminal domain-containing protein</fullName>
    </recommendedName>
</protein>
<feature type="domain" description="Transcobalamin-like C-terminal" evidence="2">
    <location>
        <begin position="67"/>
        <end position="144"/>
    </location>
</feature>
<evidence type="ECO:0000313" key="3">
    <source>
        <dbReference type="EMBL" id="AIE93955.1"/>
    </source>
</evidence>
<dbReference type="Gene3D" id="2.170.130.30">
    <property type="match status" value="1"/>
</dbReference>
<dbReference type="InterPro" id="IPR027954">
    <property type="entry name" value="Transcobalamin-like_C"/>
</dbReference>
<accession>A0A075FQM0</accession>
<evidence type="ECO:0000259" key="2">
    <source>
        <dbReference type="Pfam" id="PF14478"/>
    </source>
</evidence>